<accession>K7FHT4</accession>
<evidence type="ECO:0008006" key="3">
    <source>
        <dbReference type="Google" id="ProtNLM"/>
    </source>
</evidence>
<reference evidence="2" key="1">
    <citation type="submission" date="2011-10" db="EMBL/GenBank/DDBJ databases">
        <authorList>
            <consortium name="Soft-shell Turtle Genome Consortium"/>
        </authorList>
    </citation>
    <scope>NUCLEOTIDE SEQUENCE [LARGE SCALE GENOMIC DNA]</scope>
    <source>
        <strain evidence="2">Daiwa-1</strain>
    </source>
</reference>
<sequence length="476" mass="55506">KNVVHRKPCQKYLSEIEIVKIKNIPHLSYTIIRIDKNAEDIIKQITEKIIQKKQFTLQLDESTGIFNCAQLMVFVRYINNENEKGINDQIASGKEFDTKTMGEEIFNLLNEQILKHGLSWERCISVYGAVVGQQNSLIARLKTMNSSIKWTRIIHIEILASKQLNEDLNAVLEIAEKTVNLIKSRALNSFFLLLCRDMRSEHITVLLHSNIQWLSCGRLFNHLFEVKAEVAVFLTEIKSELVQYFQDELWICRLASLCDTFDKINNLNLQLQGFNTNILTLHDKVQTFKKKIAFWKNNAWKFVSFQYVPKFSVKNEIILYEHVRTSIKEHLTNLELNFEQYFPNFDADEHRQKLWILNPFNYNAIEKARISEDMKEQLFELSADSVLKMQGMGLGDVAIFLQKMKGEYKQLSNMAFTEFLPFASAYLCEARFLAMTELKTKLRNSMSPENYLIVALSSLKPSLVRIQSRKTEHSQH</sequence>
<dbReference type="PANTHER" id="PTHR45913:SF19">
    <property type="entry name" value="LOW QUALITY PROTEIN: ZINC FINGER BED DOMAIN-CONTAINING PROTEIN 5-LIKE"/>
    <property type="match status" value="1"/>
</dbReference>
<protein>
    <recommendedName>
        <fullName evidence="3">DUF4371 domain-containing protein</fullName>
    </recommendedName>
</protein>
<dbReference type="EMBL" id="AGCU01157825">
    <property type="status" value="NOT_ANNOTATED_CDS"/>
    <property type="molecule type" value="Genomic_DNA"/>
</dbReference>
<dbReference type="Ensembl" id="ENSPSIT00000007635.1">
    <property type="protein sequence ID" value="ENSPSIP00000007594.1"/>
    <property type="gene ID" value="ENSPSIG00000006973.1"/>
</dbReference>
<proteinExistence type="predicted"/>
<reference evidence="1" key="4">
    <citation type="submission" date="2025-09" db="UniProtKB">
        <authorList>
            <consortium name="Ensembl"/>
        </authorList>
    </citation>
    <scope>IDENTIFICATION</scope>
</reference>
<dbReference type="STRING" id="13735.ENSPSIP00000007594"/>
<dbReference type="PANTHER" id="PTHR45913">
    <property type="entry name" value="EPM2A-INTERACTING PROTEIN 1"/>
    <property type="match status" value="1"/>
</dbReference>
<evidence type="ECO:0000313" key="1">
    <source>
        <dbReference type="Ensembl" id="ENSPSIP00000007594.1"/>
    </source>
</evidence>
<dbReference type="AlphaFoldDB" id="K7FHT4"/>
<dbReference type="HOGENOM" id="CLU_021316_5_0_1"/>
<organism evidence="1 2">
    <name type="scientific">Pelodiscus sinensis</name>
    <name type="common">Chinese softshell turtle</name>
    <name type="synonym">Trionyx sinensis</name>
    <dbReference type="NCBI Taxonomy" id="13735"/>
    <lineage>
        <taxon>Eukaryota</taxon>
        <taxon>Metazoa</taxon>
        <taxon>Chordata</taxon>
        <taxon>Craniata</taxon>
        <taxon>Vertebrata</taxon>
        <taxon>Euteleostomi</taxon>
        <taxon>Archelosauria</taxon>
        <taxon>Testudinata</taxon>
        <taxon>Testudines</taxon>
        <taxon>Cryptodira</taxon>
        <taxon>Trionychia</taxon>
        <taxon>Trionychidae</taxon>
        <taxon>Pelodiscus</taxon>
    </lineage>
</organism>
<dbReference type="Proteomes" id="UP000007267">
    <property type="component" value="Unassembled WGS sequence"/>
</dbReference>
<reference evidence="1" key="3">
    <citation type="submission" date="2025-08" db="UniProtKB">
        <authorList>
            <consortium name="Ensembl"/>
        </authorList>
    </citation>
    <scope>IDENTIFICATION</scope>
</reference>
<name>K7FHT4_PELSI</name>
<dbReference type="GeneTree" id="ENSGT00940000160436"/>
<evidence type="ECO:0000313" key="2">
    <source>
        <dbReference type="Proteomes" id="UP000007267"/>
    </source>
</evidence>
<keyword evidence="2" id="KW-1185">Reference proteome</keyword>
<dbReference type="eggNOG" id="ENOG502QT83">
    <property type="taxonomic scope" value="Eukaryota"/>
</dbReference>
<reference evidence="2" key="2">
    <citation type="journal article" date="2013" name="Nat. Genet.">
        <title>The draft genomes of soft-shell turtle and green sea turtle yield insights into the development and evolution of the turtle-specific body plan.</title>
        <authorList>
            <person name="Wang Z."/>
            <person name="Pascual-Anaya J."/>
            <person name="Zadissa A."/>
            <person name="Li W."/>
            <person name="Niimura Y."/>
            <person name="Huang Z."/>
            <person name="Li C."/>
            <person name="White S."/>
            <person name="Xiong Z."/>
            <person name="Fang D."/>
            <person name="Wang B."/>
            <person name="Ming Y."/>
            <person name="Chen Y."/>
            <person name="Zheng Y."/>
            <person name="Kuraku S."/>
            <person name="Pignatelli M."/>
            <person name="Herrero J."/>
            <person name="Beal K."/>
            <person name="Nozawa M."/>
            <person name="Li Q."/>
            <person name="Wang J."/>
            <person name="Zhang H."/>
            <person name="Yu L."/>
            <person name="Shigenobu S."/>
            <person name="Wang J."/>
            <person name="Liu J."/>
            <person name="Flicek P."/>
            <person name="Searle S."/>
            <person name="Wang J."/>
            <person name="Kuratani S."/>
            <person name="Yin Y."/>
            <person name="Aken B."/>
            <person name="Zhang G."/>
            <person name="Irie N."/>
        </authorList>
    </citation>
    <scope>NUCLEOTIDE SEQUENCE [LARGE SCALE GENOMIC DNA]</scope>
    <source>
        <strain evidence="2">Daiwa-1</strain>
    </source>
</reference>